<evidence type="ECO:0000313" key="2">
    <source>
        <dbReference type="EMBL" id="CAH2013158.1"/>
    </source>
</evidence>
<evidence type="ECO:0000313" key="3">
    <source>
        <dbReference type="Proteomes" id="UP001152888"/>
    </source>
</evidence>
<name>A0A9P0M792_ACAOB</name>
<dbReference type="Proteomes" id="UP001152888">
    <property type="component" value="Unassembled WGS sequence"/>
</dbReference>
<feature type="compositionally biased region" description="Polar residues" evidence="1">
    <location>
        <begin position="18"/>
        <end position="34"/>
    </location>
</feature>
<dbReference type="EMBL" id="CAKOFQ010008277">
    <property type="protein sequence ID" value="CAH2013158.1"/>
    <property type="molecule type" value="Genomic_DNA"/>
</dbReference>
<protein>
    <submittedName>
        <fullName evidence="2">Uncharacterized protein</fullName>
    </submittedName>
</protein>
<sequence>MSSNSPPYGGGVIRMDLGNSQNPVQDNTSISHNNGIGKEQPNKVLNVQKPHLYSDKVYVFIQKRDEDGNLGKIHPMKIGHIFHKTLSIPNIVSISSVGRNRVKIDLKSISDANKLINDDRLIKEDLVAFIPNNLLQRKGIIRNVDTSFDEKYILENVNPSVTVTEVSTFKKKLNIDGGTTFVNRQTVLLSFEGNTLPTHIFINSVACPVEPDVHKVI</sequence>
<organism evidence="2 3">
    <name type="scientific">Acanthoscelides obtectus</name>
    <name type="common">Bean weevil</name>
    <name type="synonym">Bruchus obtectus</name>
    <dbReference type="NCBI Taxonomy" id="200917"/>
    <lineage>
        <taxon>Eukaryota</taxon>
        <taxon>Metazoa</taxon>
        <taxon>Ecdysozoa</taxon>
        <taxon>Arthropoda</taxon>
        <taxon>Hexapoda</taxon>
        <taxon>Insecta</taxon>
        <taxon>Pterygota</taxon>
        <taxon>Neoptera</taxon>
        <taxon>Endopterygota</taxon>
        <taxon>Coleoptera</taxon>
        <taxon>Polyphaga</taxon>
        <taxon>Cucujiformia</taxon>
        <taxon>Chrysomeloidea</taxon>
        <taxon>Chrysomelidae</taxon>
        <taxon>Bruchinae</taxon>
        <taxon>Bruchini</taxon>
        <taxon>Acanthoscelides</taxon>
    </lineage>
</organism>
<reference evidence="2" key="1">
    <citation type="submission" date="2022-03" db="EMBL/GenBank/DDBJ databases">
        <authorList>
            <person name="Sayadi A."/>
        </authorList>
    </citation>
    <scope>NUCLEOTIDE SEQUENCE</scope>
</reference>
<evidence type="ECO:0000256" key="1">
    <source>
        <dbReference type="SAM" id="MobiDB-lite"/>
    </source>
</evidence>
<proteinExistence type="predicted"/>
<accession>A0A9P0M792</accession>
<keyword evidence="3" id="KW-1185">Reference proteome</keyword>
<gene>
    <name evidence="2" type="ORF">ACAOBT_LOCUS33245</name>
</gene>
<feature type="region of interest" description="Disordered" evidence="1">
    <location>
        <begin position="1"/>
        <end position="43"/>
    </location>
</feature>
<dbReference type="OrthoDB" id="6771235at2759"/>
<dbReference type="AlphaFoldDB" id="A0A9P0M792"/>
<comment type="caution">
    <text evidence="2">The sequence shown here is derived from an EMBL/GenBank/DDBJ whole genome shotgun (WGS) entry which is preliminary data.</text>
</comment>